<name>A0A3M0I3M0_9ACTN</name>
<accession>A0A3M0I3M0</accession>
<evidence type="ECO:0000313" key="3">
    <source>
        <dbReference type="Proteomes" id="UP000270471"/>
    </source>
</evidence>
<keyword evidence="3" id="KW-1185">Reference proteome</keyword>
<dbReference type="InterPro" id="IPR050483">
    <property type="entry name" value="CoA-transferase_III_domain"/>
</dbReference>
<evidence type="ECO:0000313" key="2">
    <source>
        <dbReference type="EMBL" id="RMB83807.1"/>
    </source>
</evidence>
<reference evidence="2 3" key="1">
    <citation type="submission" date="2017-11" db="EMBL/GenBank/DDBJ databases">
        <title>Draft genome of actinobacteria isolated from guarana (Paullinia cupana (Mart.) Ducke.</title>
        <authorList>
            <person name="Siqueira K.A."/>
            <person name="Liotti R.G."/>
            <person name="Mendes T.A.O."/>
            <person name="Soares M.A."/>
        </authorList>
    </citation>
    <scope>NUCLEOTIDE SEQUENCE [LARGE SCALE GENOMIC DNA]</scope>
    <source>
        <strain evidence="2 3">193</strain>
    </source>
</reference>
<dbReference type="InterPro" id="IPR023606">
    <property type="entry name" value="CoA-Trfase_III_dom_1_sf"/>
</dbReference>
<comment type="caution">
    <text evidence="2">The sequence shown here is derived from an EMBL/GenBank/DDBJ whole genome shotgun (WGS) entry which is preliminary data.</text>
</comment>
<dbReference type="RefSeq" id="WP_121891433.1">
    <property type="nucleotide sequence ID" value="NZ_PENI01000014.1"/>
</dbReference>
<proteinExistence type="predicted"/>
<organism evidence="2 3">
    <name type="scientific">Streptomyces shenzhenensis</name>
    <dbReference type="NCBI Taxonomy" id="943815"/>
    <lineage>
        <taxon>Bacteria</taxon>
        <taxon>Bacillati</taxon>
        <taxon>Actinomycetota</taxon>
        <taxon>Actinomycetes</taxon>
        <taxon>Kitasatosporales</taxon>
        <taxon>Streptomycetaceae</taxon>
        <taxon>Streptomyces</taxon>
    </lineage>
</organism>
<dbReference type="SUPFAM" id="SSF89796">
    <property type="entry name" value="CoA-transferase family III (CaiB/BaiF)"/>
    <property type="match status" value="1"/>
</dbReference>
<dbReference type="PANTHER" id="PTHR48207">
    <property type="entry name" value="SUCCINATE--HYDROXYMETHYLGLUTARATE COA-TRANSFERASE"/>
    <property type="match status" value="1"/>
</dbReference>
<dbReference type="InterPro" id="IPR003673">
    <property type="entry name" value="CoA-Trfase_fam_III"/>
</dbReference>
<protein>
    <submittedName>
        <fullName evidence="2">Carnitine dehydratase</fullName>
    </submittedName>
</protein>
<dbReference type="Pfam" id="PF02515">
    <property type="entry name" value="CoA_transf_3"/>
    <property type="match status" value="1"/>
</dbReference>
<dbReference type="EMBL" id="PENI01000014">
    <property type="protein sequence ID" value="RMB83807.1"/>
    <property type="molecule type" value="Genomic_DNA"/>
</dbReference>
<dbReference type="AlphaFoldDB" id="A0A3M0I3M0"/>
<dbReference type="Proteomes" id="UP000270471">
    <property type="component" value="Unassembled WGS sequence"/>
</dbReference>
<dbReference type="Gene3D" id="3.40.50.10540">
    <property type="entry name" value="Crotonobetainyl-coa:carnitine coa-transferase, domain 1"/>
    <property type="match status" value="1"/>
</dbReference>
<dbReference type="OrthoDB" id="9797653at2"/>
<evidence type="ECO:0000256" key="1">
    <source>
        <dbReference type="ARBA" id="ARBA00022679"/>
    </source>
</evidence>
<keyword evidence="1" id="KW-0808">Transferase</keyword>
<dbReference type="PANTHER" id="PTHR48207:SF3">
    <property type="entry name" value="SUCCINATE--HYDROXYMETHYLGLUTARATE COA-TRANSFERASE"/>
    <property type="match status" value="1"/>
</dbReference>
<dbReference type="GO" id="GO:0008410">
    <property type="term" value="F:CoA-transferase activity"/>
    <property type="evidence" value="ECO:0007669"/>
    <property type="project" value="TreeGrafter"/>
</dbReference>
<dbReference type="Gene3D" id="3.30.1540.10">
    <property type="entry name" value="formyl-coa transferase, domain 3"/>
    <property type="match status" value="1"/>
</dbReference>
<gene>
    <name evidence="2" type="ORF">CTZ28_22080</name>
</gene>
<sequence length="395" mass="42724">MFDTRPLDGVTVISLEQAVAAPFATRQLADLGARVIKIERPGGGDFARGYDRAVHGLSSYFVWLNRGKESLTLDVKAPEGREVLRDLLTRADVFVHNLGPGAVDRLGFGVDVLAALNPRLIRCAVNGYGSTGSWADRKAYDLLMQCQTGLVSITGVPDSGARVGISVADIAAGMYAFSGVLTALLARATTGAVQPVEVSLFDSLAEWMSQPAYYTEFTGAQPPRLGTHHATIAPYGAYRAIDGREVLFSIQNDVEWRAFCEKFLDDPALADDPRFRTGPDRVAHRVELDGYIADAFARRTSEEVAERLDQLRIANAPINQVTDFLEHPVLRERDRWRKVQAPGGEFQALLPPIGLVGSEPVMGNVPDLGQHTDALLAELGLGPDAIARLHGAGIV</sequence>
<dbReference type="InterPro" id="IPR044855">
    <property type="entry name" value="CoA-Trfase_III_dom3_sf"/>
</dbReference>